<evidence type="ECO:0000256" key="3">
    <source>
        <dbReference type="PIRSR" id="PIRSR606689-1"/>
    </source>
</evidence>
<keyword evidence="1 3" id="KW-0547">Nucleotide-binding</keyword>
<dbReference type="InterPro" id="IPR006689">
    <property type="entry name" value="Small_GTPase_ARF/SAR"/>
</dbReference>
<gene>
    <name evidence="5" type="ORF">CBRE1094_LOCUS33879</name>
</gene>
<keyword evidence="4" id="KW-0460">Magnesium</keyword>
<dbReference type="GO" id="GO:0003924">
    <property type="term" value="F:GTPase activity"/>
    <property type="evidence" value="ECO:0007669"/>
    <property type="project" value="InterPro"/>
</dbReference>
<reference evidence="5" key="1">
    <citation type="submission" date="2021-01" db="EMBL/GenBank/DDBJ databases">
        <authorList>
            <person name="Corre E."/>
            <person name="Pelletier E."/>
            <person name="Niang G."/>
            <person name="Scheremetjew M."/>
            <person name="Finn R."/>
            <person name="Kale V."/>
            <person name="Holt S."/>
            <person name="Cochrane G."/>
            <person name="Meng A."/>
            <person name="Brown T."/>
            <person name="Cohen L."/>
        </authorList>
    </citation>
    <scope>NUCLEOTIDE SEQUENCE</scope>
    <source>
        <strain evidence="5">UTEX LB 985</strain>
    </source>
</reference>
<dbReference type="EMBL" id="HBGU01062144">
    <property type="protein sequence ID" value="CAD9518777.1"/>
    <property type="molecule type" value="Transcribed_RNA"/>
</dbReference>
<evidence type="ECO:0000256" key="4">
    <source>
        <dbReference type="PIRSR" id="PIRSR606689-2"/>
    </source>
</evidence>
<dbReference type="Gene3D" id="3.40.50.300">
    <property type="entry name" value="P-loop containing nucleotide triphosphate hydrolases"/>
    <property type="match status" value="1"/>
</dbReference>
<dbReference type="GO" id="GO:0005525">
    <property type="term" value="F:GTP binding"/>
    <property type="evidence" value="ECO:0007669"/>
    <property type="project" value="UniProtKB-KW"/>
</dbReference>
<dbReference type="InterPro" id="IPR027417">
    <property type="entry name" value="P-loop_NTPase"/>
</dbReference>
<feature type="binding site" evidence="3">
    <location>
        <begin position="128"/>
        <end position="131"/>
    </location>
    <ligand>
        <name>GTP</name>
        <dbReference type="ChEBI" id="CHEBI:37565"/>
    </ligand>
</feature>
<evidence type="ECO:0000313" key="5">
    <source>
        <dbReference type="EMBL" id="CAD9518777.1"/>
    </source>
</evidence>
<feature type="binding site" evidence="3">
    <location>
        <begin position="21"/>
        <end position="28"/>
    </location>
    <ligand>
        <name>GTP</name>
        <dbReference type="ChEBI" id="CHEBI:37565"/>
    </ligand>
</feature>
<protein>
    <recommendedName>
        <fullName evidence="6">ADP-ribosylation factor-like protein 16</fullName>
    </recommendedName>
</protein>
<dbReference type="SMART" id="SM00177">
    <property type="entry name" value="ARF"/>
    <property type="match status" value="1"/>
</dbReference>
<organism evidence="5">
    <name type="scientific">Haptolina brevifila</name>
    <dbReference type="NCBI Taxonomy" id="156173"/>
    <lineage>
        <taxon>Eukaryota</taxon>
        <taxon>Haptista</taxon>
        <taxon>Haptophyta</taxon>
        <taxon>Prymnesiophyceae</taxon>
        <taxon>Prymnesiales</taxon>
        <taxon>Prymnesiaceae</taxon>
        <taxon>Haptolina</taxon>
    </lineage>
</organism>
<dbReference type="SUPFAM" id="SSF52540">
    <property type="entry name" value="P-loop containing nucleoside triphosphate hydrolases"/>
    <property type="match status" value="1"/>
</dbReference>
<accession>A0A7S2N4B1</accession>
<dbReference type="GO" id="GO:0046872">
    <property type="term" value="F:metal ion binding"/>
    <property type="evidence" value="ECO:0007669"/>
    <property type="project" value="UniProtKB-KW"/>
</dbReference>
<name>A0A7S2N4B1_9EUKA</name>
<feature type="binding site" evidence="4">
    <location>
        <position position="52"/>
    </location>
    <ligand>
        <name>Mg(2+)</name>
        <dbReference type="ChEBI" id="CHEBI:18420"/>
    </ligand>
</feature>
<evidence type="ECO:0000256" key="2">
    <source>
        <dbReference type="ARBA" id="ARBA00023134"/>
    </source>
</evidence>
<keyword evidence="4" id="KW-0479">Metal-binding</keyword>
<dbReference type="Pfam" id="PF00025">
    <property type="entry name" value="Arf"/>
    <property type="match status" value="1"/>
</dbReference>
<dbReference type="PANTHER" id="PTHR46688:SF1">
    <property type="entry name" value="ADP-RIBOSYLATION FACTOR-LIKE PROTEIN 16"/>
    <property type="match status" value="1"/>
</dbReference>
<feature type="binding site" evidence="4">
    <location>
        <position position="28"/>
    </location>
    <ligand>
        <name>Mg(2+)</name>
        <dbReference type="ChEBI" id="CHEBI:18420"/>
    </ligand>
</feature>
<sequence length="226" mass="24050">MSRRRASSTATTPIGEVLLIGCEGAGKTLLCRHLTKMSTGDTSALKAVTQPSIGVEIADLAHGKHSFTMREVGGIMQPVWPEYYEACAAVVLMADGATTMGAAMATVELRDILSAPTLAEKRVLLLLNKQDLSSALPEPSVGLLMGLPAIEAAAGDRLRVLRVSALHGAGLAEVLEWCVQSCIAHRELSARADAKDTRLDVSKRSKRRWGILRAAVALSNAQKEKP</sequence>
<feature type="binding site" evidence="3">
    <location>
        <position position="74"/>
    </location>
    <ligand>
        <name>GTP</name>
        <dbReference type="ChEBI" id="CHEBI:37565"/>
    </ligand>
</feature>
<dbReference type="PANTHER" id="PTHR46688">
    <property type="entry name" value="ADP-RIBOSYLATION FACTOR-LIKE PROTEIN 16"/>
    <property type="match status" value="1"/>
</dbReference>
<proteinExistence type="predicted"/>
<keyword evidence="2 3" id="KW-0342">GTP-binding</keyword>
<evidence type="ECO:0000256" key="1">
    <source>
        <dbReference type="ARBA" id="ARBA00022741"/>
    </source>
</evidence>
<evidence type="ECO:0008006" key="6">
    <source>
        <dbReference type="Google" id="ProtNLM"/>
    </source>
</evidence>
<dbReference type="AlphaFoldDB" id="A0A7S2N4B1"/>